<comment type="similarity">
    <text evidence="2">Belongs to the oxygen-dependent FAD-linked oxidoreductase family.</text>
</comment>
<evidence type="ECO:0000256" key="5">
    <source>
        <dbReference type="ARBA" id="ARBA00023002"/>
    </source>
</evidence>
<dbReference type="InterPro" id="IPR006094">
    <property type="entry name" value="Oxid_FAD_bind_N"/>
</dbReference>
<dbReference type="InterPro" id="IPR036318">
    <property type="entry name" value="FAD-bd_PCMH-like_sf"/>
</dbReference>
<proteinExistence type="inferred from homology"/>
<sequence>METMRKTARPELAAARELRTAMRGKVVVPGDDAYESARQIWNGAVDHRPALLAICETQEDVKAAVRVAQAHQLPLSVRGGGHDWAGRALRHEGLVIDLSAMRRVTVNATARVATVEVGARAKDVVAAAAPHGLTAVTGNCGGVGMVGLTLGGGYGPLSPRFGLALDNLLGAEIVLSDGRSIIADAFQHPDLFWALSGGGGNFGVVTSMRIRLHPVSELLAGLILFPWSEAETVLLRYATMVASAPDEFAVTAGVLSGPDCVPVLFLAPTWSGDPAEGAQVMDGLKDLGTPIMTRIDVMSCLDHLAMFDAEVVNGRHYALQTRWLAELSSNVIVSLVAAGSKRTSRFTMIALHHFHGAPTRIPVNASAFGIRREHFLVEAIAAWEPGDEQNGGVHREWARHLSRVLATAALPGGYANLLGPDEHDQIALAYGANIDRLREVKQRFDPDNVFSAIPLPAPKASERSAKKSIAR</sequence>
<dbReference type="PANTHER" id="PTHR42973:SF39">
    <property type="entry name" value="FAD-BINDING PCMH-TYPE DOMAIN-CONTAINING PROTEIN"/>
    <property type="match status" value="1"/>
</dbReference>
<dbReference type="InterPro" id="IPR012951">
    <property type="entry name" value="BBE"/>
</dbReference>
<dbReference type="RefSeq" id="WP_197689228.1">
    <property type="nucleotide sequence ID" value="NZ_LT670817.1"/>
</dbReference>
<organism evidence="7 8">
    <name type="scientific">Bradyrhizobium erythrophlei</name>
    <dbReference type="NCBI Taxonomy" id="1437360"/>
    <lineage>
        <taxon>Bacteria</taxon>
        <taxon>Pseudomonadati</taxon>
        <taxon>Pseudomonadota</taxon>
        <taxon>Alphaproteobacteria</taxon>
        <taxon>Hyphomicrobiales</taxon>
        <taxon>Nitrobacteraceae</taxon>
        <taxon>Bradyrhizobium</taxon>
    </lineage>
</organism>
<dbReference type="Gene3D" id="3.30.43.10">
    <property type="entry name" value="Uridine Diphospho-n-acetylenolpyruvylglucosamine Reductase, domain 2"/>
    <property type="match status" value="1"/>
</dbReference>
<keyword evidence="3" id="KW-0285">Flavoprotein</keyword>
<keyword evidence="4" id="KW-0274">FAD</keyword>
<dbReference type="Gene3D" id="3.40.462.20">
    <property type="match status" value="1"/>
</dbReference>
<dbReference type="InterPro" id="IPR050416">
    <property type="entry name" value="FAD-linked_Oxidoreductase"/>
</dbReference>
<evidence type="ECO:0000256" key="3">
    <source>
        <dbReference type="ARBA" id="ARBA00022630"/>
    </source>
</evidence>
<dbReference type="InterPro" id="IPR006093">
    <property type="entry name" value="Oxy_OxRdtase_FAD_BS"/>
</dbReference>
<evidence type="ECO:0000256" key="1">
    <source>
        <dbReference type="ARBA" id="ARBA00001974"/>
    </source>
</evidence>
<evidence type="ECO:0000256" key="2">
    <source>
        <dbReference type="ARBA" id="ARBA00005466"/>
    </source>
</evidence>
<dbReference type="InterPro" id="IPR016166">
    <property type="entry name" value="FAD-bd_PCMH"/>
</dbReference>
<dbReference type="Pfam" id="PF08031">
    <property type="entry name" value="BBE"/>
    <property type="match status" value="1"/>
</dbReference>
<evidence type="ECO:0000313" key="7">
    <source>
        <dbReference type="EMBL" id="SHH81379.1"/>
    </source>
</evidence>
<dbReference type="SUPFAM" id="SSF56176">
    <property type="entry name" value="FAD-binding/transporter-associated domain-like"/>
    <property type="match status" value="1"/>
</dbReference>
<dbReference type="GO" id="GO:0016491">
    <property type="term" value="F:oxidoreductase activity"/>
    <property type="evidence" value="ECO:0007669"/>
    <property type="project" value="UniProtKB-KW"/>
</dbReference>
<protein>
    <submittedName>
        <fullName evidence="7">FAD/FMN-containing dehydrogenase</fullName>
    </submittedName>
</protein>
<dbReference type="EMBL" id="LT670817">
    <property type="protein sequence ID" value="SHH81379.1"/>
    <property type="molecule type" value="Genomic_DNA"/>
</dbReference>
<accession>A0A1M5W1C4</accession>
<reference evidence="7 8" key="1">
    <citation type="submission" date="2016-11" db="EMBL/GenBank/DDBJ databases">
        <authorList>
            <person name="Jaros S."/>
            <person name="Januszkiewicz K."/>
            <person name="Wedrychowicz H."/>
        </authorList>
    </citation>
    <scope>NUCLEOTIDE SEQUENCE [LARGE SCALE GENOMIC DNA]</scope>
    <source>
        <strain evidence="7 8">GAS138</strain>
    </source>
</reference>
<gene>
    <name evidence="7" type="ORF">SAMN05443248_6294</name>
</gene>
<dbReference type="InterPro" id="IPR016167">
    <property type="entry name" value="FAD-bd_PCMH_sub1"/>
</dbReference>
<feature type="domain" description="FAD-binding PCMH-type" evidence="6">
    <location>
        <begin position="45"/>
        <end position="215"/>
    </location>
</feature>
<dbReference type="Proteomes" id="UP000189796">
    <property type="component" value="Chromosome I"/>
</dbReference>
<dbReference type="GO" id="GO:0071949">
    <property type="term" value="F:FAD binding"/>
    <property type="evidence" value="ECO:0007669"/>
    <property type="project" value="InterPro"/>
</dbReference>
<comment type="cofactor">
    <cofactor evidence="1">
        <name>FAD</name>
        <dbReference type="ChEBI" id="CHEBI:57692"/>
    </cofactor>
</comment>
<dbReference type="AlphaFoldDB" id="A0A1M5W1C4"/>
<evidence type="ECO:0000313" key="8">
    <source>
        <dbReference type="Proteomes" id="UP000189796"/>
    </source>
</evidence>
<keyword evidence="5" id="KW-0560">Oxidoreductase</keyword>
<evidence type="ECO:0000259" key="6">
    <source>
        <dbReference type="PROSITE" id="PS51387"/>
    </source>
</evidence>
<dbReference type="PROSITE" id="PS00862">
    <property type="entry name" value="OX2_COVAL_FAD"/>
    <property type="match status" value="1"/>
</dbReference>
<dbReference type="PROSITE" id="PS51387">
    <property type="entry name" value="FAD_PCMH"/>
    <property type="match status" value="1"/>
</dbReference>
<dbReference type="InterPro" id="IPR016169">
    <property type="entry name" value="FAD-bd_PCMH_sub2"/>
</dbReference>
<name>A0A1M5W1C4_9BRAD</name>
<dbReference type="PANTHER" id="PTHR42973">
    <property type="entry name" value="BINDING OXIDOREDUCTASE, PUTATIVE (AFU_ORTHOLOGUE AFUA_1G17690)-RELATED"/>
    <property type="match status" value="1"/>
</dbReference>
<dbReference type="Gene3D" id="3.30.465.10">
    <property type="match status" value="1"/>
</dbReference>
<dbReference type="Pfam" id="PF01565">
    <property type="entry name" value="FAD_binding_4"/>
    <property type="match status" value="1"/>
</dbReference>
<evidence type="ECO:0000256" key="4">
    <source>
        <dbReference type="ARBA" id="ARBA00022827"/>
    </source>
</evidence>